<sequence length="153" mass="17409">MTKNSIVSRARFGFALVGLARRWRQALDERLSDIGLSDAVWPPLVHLDRSGDAVSQTELAQRCGVDNSTLVRLLDILARQDLVERRVSERDRRSRLIILTDKGRQTLVSVYAILEEIETAMLADVSDEEIDQSLTMFDRIERGIVRTRRGTTE</sequence>
<keyword evidence="3" id="KW-0804">Transcription</keyword>
<dbReference type="InterPro" id="IPR000835">
    <property type="entry name" value="HTH_MarR-typ"/>
</dbReference>
<evidence type="ECO:0000256" key="2">
    <source>
        <dbReference type="ARBA" id="ARBA00023125"/>
    </source>
</evidence>
<dbReference type="Proteomes" id="UP001174932">
    <property type="component" value="Unassembled WGS sequence"/>
</dbReference>
<keyword evidence="2" id="KW-0238">DNA-binding</keyword>
<dbReference type="PANTHER" id="PTHR42756:SF1">
    <property type="entry name" value="TRANSCRIPTIONAL REPRESSOR OF EMRAB OPERON"/>
    <property type="match status" value="1"/>
</dbReference>
<gene>
    <name evidence="5" type="ORF">Q4481_09155</name>
</gene>
<protein>
    <submittedName>
        <fullName evidence="5">MarR family transcriptional regulator</fullName>
    </submittedName>
</protein>
<dbReference type="InterPro" id="IPR036388">
    <property type="entry name" value="WH-like_DNA-bd_sf"/>
</dbReference>
<dbReference type="SUPFAM" id="SSF46785">
    <property type="entry name" value="Winged helix' DNA-binding domain"/>
    <property type="match status" value="1"/>
</dbReference>
<reference evidence="5" key="1">
    <citation type="journal article" date="2015" name="Int. J. Syst. Evol. Microbiol.">
        <title>Rhizobium alvei sp. nov., isolated from a freshwater river.</title>
        <authorList>
            <person name="Sheu S.Y."/>
            <person name="Huang H.W."/>
            <person name="Young C.C."/>
            <person name="Chen W.M."/>
        </authorList>
    </citation>
    <scope>NUCLEOTIDE SEQUENCE</scope>
    <source>
        <strain evidence="5">TNR-22</strain>
    </source>
</reference>
<evidence type="ECO:0000313" key="5">
    <source>
        <dbReference type="EMBL" id="MDO6964123.1"/>
    </source>
</evidence>
<evidence type="ECO:0000259" key="4">
    <source>
        <dbReference type="PROSITE" id="PS50995"/>
    </source>
</evidence>
<dbReference type="PRINTS" id="PR00598">
    <property type="entry name" value="HTHMARR"/>
</dbReference>
<dbReference type="EMBL" id="JAUOZU010000006">
    <property type="protein sequence ID" value="MDO6964123.1"/>
    <property type="molecule type" value="Genomic_DNA"/>
</dbReference>
<dbReference type="PROSITE" id="PS01117">
    <property type="entry name" value="HTH_MARR_1"/>
    <property type="match status" value="1"/>
</dbReference>
<dbReference type="PROSITE" id="PS50995">
    <property type="entry name" value="HTH_MARR_2"/>
    <property type="match status" value="1"/>
</dbReference>
<organism evidence="5 6">
    <name type="scientific">Rhizobium alvei</name>
    <dbReference type="NCBI Taxonomy" id="1132659"/>
    <lineage>
        <taxon>Bacteria</taxon>
        <taxon>Pseudomonadati</taxon>
        <taxon>Pseudomonadota</taxon>
        <taxon>Alphaproteobacteria</taxon>
        <taxon>Hyphomicrobiales</taxon>
        <taxon>Rhizobiaceae</taxon>
        <taxon>Rhizobium/Agrobacterium group</taxon>
        <taxon>Rhizobium</taxon>
    </lineage>
</organism>
<keyword evidence="6" id="KW-1185">Reference proteome</keyword>
<dbReference type="InterPro" id="IPR036390">
    <property type="entry name" value="WH_DNA-bd_sf"/>
</dbReference>
<evidence type="ECO:0000256" key="1">
    <source>
        <dbReference type="ARBA" id="ARBA00023015"/>
    </source>
</evidence>
<dbReference type="Gene3D" id="1.10.10.10">
    <property type="entry name" value="Winged helix-like DNA-binding domain superfamily/Winged helix DNA-binding domain"/>
    <property type="match status" value="1"/>
</dbReference>
<comment type="caution">
    <text evidence="5">The sequence shown here is derived from an EMBL/GenBank/DDBJ whole genome shotgun (WGS) entry which is preliminary data.</text>
</comment>
<name>A0ABT8YK97_9HYPH</name>
<proteinExistence type="predicted"/>
<dbReference type="Pfam" id="PF12802">
    <property type="entry name" value="MarR_2"/>
    <property type="match status" value="1"/>
</dbReference>
<evidence type="ECO:0000256" key="3">
    <source>
        <dbReference type="ARBA" id="ARBA00023163"/>
    </source>
</evidence>
<dbReference type="InterPro" id="IPR023187">
    <property type="entry name" value="Tscrpt_reg_MarR-type_CS"/>
</dbReference>
<evidence type="ECO:0000313" key="6">
    <source>
        <dbReference type="Proteomes" id="UP001174932"/>
    </source>
</evidence>
<feature type="domain" description="HTH marR-type" evidence="4">
    <location>
        <begin position="9"/>
        <end position="142"/>
    </location>
</feature>
<dbReference type="RefSeq" id="WP_304376032.1">
    <property type="nucleotide sequence ID" value="NZ_JAUOZU010000006.1"/>
</dbReference>
<dbReference type="SMART" id="SM00347">
    <property type="entry name" value="HTH_MARR"/>
    <property type="match status" value="1"/>
</dbReference>
<reference evidence="5" key="2">
    <citation type="submission" date="2023-07" db="EMBL/GenBank/DDBJ databases">
        <authorList>
            <person name="Shen H."/>
        </authorList>
    </citation>
    <scope>NUCLEOTIDE SEQUENCE</scope>
    <source>
        <strain evidence="5">TNR-22</strain>
    </source>
</reference>
<dbReference type="PANTHER" id="PTHR42756">
    <property type="entry name" value="TRANSCRIPTIONAL REGULATOR, MARR"/>
    <property type="match status" value="1"/>
</dbReference>
<keyword evidence="1" id="KW-0805">Transcription regulation</keyword>
<accession>A0ABT8YK97</accession>